<protein>
    <submittedName>
        <fullName evidence="2">Putative sugar epimerase YhfK</fullName>
        <ecNumber evidence="2">4.-.-.-</ecNumber>
    </submittedName>
</protein>
<accession>A0A1R4EEQ7</accession>
<dbReference type="AlphaFoldDB" id="A0A1R4EEQ7"/>
<dbReference type="GO" id="GO:0016829">
    <property type="term" value="F:lyase activity"/>
    <property type="evidence" value="ECO:0007669"/>
    <property type="project" value="UniProtKB-KW"/>
</dbReference>
<dbReference type="RefSeq" id="WP_077448407.1">
    <property type="nucleotide sequence ID" value="NZ_FUGD01000068.1"/>
</dbReference>
<proteinExistence type="predicted"/>
<sequence>MNILVIGASGRVGSELVQQLLDDNHSVTGTSRENNPLFDNDNYTHLAVDLTAEKEEIAKQIAGNFDAVYFTAGSGGKDVLGVDLHGAVKTMQAAQIKGISRYIMLSTVFSLDTTKWTLPGINQLKDYYIAKHYADHWLINNSTLDYTIVQAGALKEREATDKIAINADSAGENAIKDVAATLAAVLSADNTVHKVFSMQNGDTPIAEAVANIS</sequence>
<evidence type="ECO:0000259" key="1">
    <source>
        <dbReference type="Pfam" id="PF13460"/>
    </source>
</evidence>
<name>A0A1R4EEQ7_9GAMM</name>
<dbReference type="Pfam" id="PF13460">
    <property type="entry name" value="NAD_binding_10"/>
    <property type="match status" value="1"/>
</dbReference>
<dbReference type="Gene3D" id="3.40.50.720">
    <property type="entry name" value="NAD(P)-binding Rossmann-like Domain"/>
    <property type="match status" value="1"/>
</dbReference>
<dbReference type="PANTHER" id="PTHR15020">
    <property type="entry name" value="FLAVIN REDUCTASE-RELATED"/>
    <property type="match status" value="1"/>
</dbReference>
<dbReference type="PANTHER" id="PTHR15020:SF50">
    <property type="entry name" value="UPF0659 PROTEIN YMR090W"/>
    <property type="match status" value="1"/>
</dbReference>
<dbReference type="InterPro" id="IPR036291">
    <property type="entry name" value="NAD(P)-bd_dom_sf"/>
</dbReference>
<gene>
    <name evidence="2" type="primary">yhfK</name>
    <name evidence="2" type="ORF">A1019T_00950</name>
</gene>
<dbReference type="EMBL" id="FUGD01000068">
    <property type="protein sequence ID" value="SJM36981.1"/>
    <property type="molecule type" value="Genomic_DNA"/>
</dbReference>
<evidence type="ECO:0000313" key="3">
    <source>
        <dbReference type="Proteomes" id="UP000188169"/>
    </source>
</evidence>
<dbReference type="OrthoDB" id="7352421at2"/>
<dbReference type="EC" id="4.-.-.-" evidence="2"/>
<keyword evidence="2" id="KW-0456">Lyase</keyword>
<dbReference type="InterPro" id="IPR016040">
    <property type="entry name" value="NAD(P)-bd_dom"/>
</dbReference>
<dbReference type="SUPFAM" id="SSF51735">
    <property type="entry name" value="NAD(P)-binding Rossmann-fold domains"/>
    <property type="match status" value="1"/>
</dbReference>
<dbReference type="STRING" id="1945520.A1019T_00950"/>
<dbReference type="Proteomes" id="UP000188169">
    <property type="component" value="Unassembled WGS sequence"/>
</dbReference>
<keyword evidence="3" id="KW-1185">Reference proteome</keyword>
<organism evidence="2 3">
    <name type="scientific">Psychrobacter pasteurii</name>
    <dbReference type="NCBI Taxonomy" id="1945520"/>
    <lineage>
        <taxon>Bacteria</taxon>
        <taxon>Pseudomonadati</taxon>
        <taxon>Pseudomonadota</taxon>
        <taxon>Gammaproteobacteria</taxon>
        <taxon>Moraxellales</taxon>
        <taxon>Moraxellaceae</taxon>
        <taxon>Psychrobacter</taxon>
    </lineage>
</organism>
<reference evidence="3" key="1">
    <citation type="submission" date="2017-02" db="EMBL/GenBank/DDBJ databases">
        <authorList>
            <person name="Mornico D."/>
        </authorList>
    </citation>
    <scope>NUCLEOTIDE SEQUENCE [LARGE SCALE GENOMIC DNA]</scope>
</reference>
<evidence type="ECO:0000313" key="2">
    <source>
        <dbReference type="EMBL" id="SJM36981.1"/>
    </source>
</evidence>
<feature type="domain" description="NAD(P)-binding" evidence="1">
    <location>
        <begin position="7"/>
        <end position="187"/>
    </location>
</feature>